<evidence type="ECO:0000256" key="1">
    <source>
        <dbReference type="SAM" id="MobiDB-lite"/>
    </source>
</evidence>
<dbReference type="AlphaFoldDB" id="A0A3P7PCK0"/>
<dbReference type="OrthoDB" id="6235971at2759"/>
<organism evidence="3 4">
    <name type="scientific">Dibothriocephalus latus</name>
    <name type="common">Fish tapeworm</name>
    <name type="synonym">Diphyllobothrium latum</name>
    <dbReference type="NCBI Taxonomy" id="60516"/>
    <lineage>
        <taxon>Eukaryota</taxon>
        <taxon>Metazoa</taxon>
        <taxon>Spiralia</taxon>
        <taxon>Lophotrochozoa</taxon>
        <taxon>Platyhelminthes</taxon>
        <taxon>Cestoda</taxon>
        <taxon>Eucestoda</taxon>
        <taxon>Diphyllobothriidea</taxon>
        <taxon>Diphyllobothriidae</taxon>
        <taxon>Dibothriocephalus</taxon>
    </lineage>
</organism>
<evidence type="ECO:0000313" key="3">
    <source>
        <dbReference type="EMBL" id="VDN15746.1"/>
    </source>
</evidence>
<keyword evidence="2" id="KW-0812">Transmembrane</keyword>
<accession>A0A3P7PCK0</accession>
<protein>
    <submittedName>
        <fullName evidence="3">Uncharacterized protein</fullName>
    </submittedName>
</protein>
<feature type="region of interest" description="Disordered" evidence="1">
    <location>
        <begin position="68"/>
        <end position="89"/>
    </location>
</feature>
<dbReference type="EMBL" id="UYRU01063494">
    <property type="protein sequence ID" value="VDN15746.1"/>
    <property type="molecule type" value="Genomic_DNA"/>
</dbReference>
<feature type="transmembrane region" description="Helical" evidence="2">
    <location>
        <begin position="16"/>
        <end position="36"/>
    </location>
</feature>
<gene>
    <name evidence="3" type="ORF">DILT_LOCUS11577</name>
</gene>
<keyword evidence="2" id="KW-1133">Transmembrane helix</keyword>
<keyword evidence="2" id="KW-0472">Membrane</keyword>
<evidence type="ECO:0000256" key="2">
    <source>
        <dbReference type="SAM" id="Phobius"/>
    </source>
</evidence>
<sequence>MGEPPVPSSISLYPRLFIPIFIPVLAIVLSLLYLFIDHRYLPPAPSPEEDLTRPLIEDLEDEEVYRFAQPTVAEPEGEASRLSSTYGAI</sequence>
<evidence type="ECO:0000313" key="4">
    <source>
        <dbReference type="Proteomes" id="UP000281553"/>
    </source>
</evidence>
<reference evidence="3 4" key="1">
    <citation type="submission" date="2018-11" db="EMBL/GenBank/DDBJ databases">
        <authorList>
            <consortium name="Pathogen Informatics"/>
        </authorList>
    </citation>
    <scope>NUCLEOTIDE SEQUENCE [LARGE SCALE GENOMIC DNA]</scope>
</reference>
<keyword evidence="4" id="KW-1185">Reference proteome</keyword>
<name>A0A3P7PCK0_DIBLA</name>
<proteinExistence type="predicted"/>
<dbReference type="Proteomes" id="UP000281553">
    <property type="component" value="Unassembled WGS sequence"/>
</dbReference>